<dbReference type="Pfam" id="PF01966">
    <property type="entry name" value="HD"/>
    <property type="match status" value="1"/>
</dbReference>
<dbReference type="PANTHER" id="PTHR47320:SF1">
    <property type="entry name" value="BIFUNCTIONAL URIDYLYLTRANSFERASE_URIDYLYL-REMOVING ENZYME"/>
    <property type="match status" value="1"/>
</dbReference>
<dbReference type="GO" id="GO:0008773">
    <property type="term" value="F:[protein-PII] uridylyltransferase activity"/>
    <property type="evidence" value="ECO:0007669"/>
    <property type="project" value="UniProtKB-UniRule"/>
</dbReference>
<dbReference type="PIRSF" id="PIRSF006288">
    <property type="entry name" value="PII_uridyltransf"/>
    <property type="match status" value="1"/>
</dbReference>
<evidence type="ECO:0000259" key="8">
    <source>
        <dbReference type="PROSITE" id="PS51671"/>
    </source>
</evidence>
<evidence type="ECO:0000313" key="10">
    <source>
        <dbReference type="EMBL" id="BBO30751.1"/>
    </source>
</evidence>
<comment type="domain">
    <text evidence="7">Has four distinct domains: an N-terminal nucleotidyltransferase (NT) domain responsible for UTase activity, a central HD domain that encodes UR activity, and two C-terminal ACT domains that seem to have a role in glutamine sensing.</text>
</comment>
<dbReference type="InterPro" id="IPR003607">
    <property type="entry name" value="HD/PDEase_dom"/>
</dbReference>
<dbReference type="GO" id="GO:0006808">
    <property type="term" value="P:regulation of nitrogen utilization"/>
    <property type="evidence" value="ECO:0007669"/>
    <property type="project" value="UniProtKB-UniRule"/>
</dbReference>
<dbReference type="Pfam" id="PF03445">
    <property type="entry name" value="DUF294"/>
    <property type="match status" value="1"/>
</dbReference>
<dbReference type="SUPFAM" id="SSF81593">
    <property type="entry name" value="Nucleotidyltransferase substrate binding subunit/domain"/>
    <property type="match status" value="1"/>
</dbReference>
<comment type="cofactor">
    <cofactor evidence="7">
        <name>Mg(2+)</name>
        <dbReference type="ChEBI" id="CHEBI:18420"/>
    </cofactor>
</comment>
<dbReference type="Proteomes" id="UP000326837">
    <property type="component" value="Chromosome"/>
</dbReference>
<comment type="function">
    <text evidence="7">Modifies, by uridylylation and deuridylylation, the PII regulatory proteins (GlnB and homologs), in response to the nitrogen status of the cell that GlnD senses through the glutamine level. Under low glutamine levels, catalyzes the conversion of the PII proteins and UTP to PII-UMP and PPi, while under higher glutamine levels, GlnD hydrolyzes PII-UMP to PII and UMP (deuridylylation). Thus, controls uridylylation state and activity of the PII proteins, and plays an important role in the regulation of nitrogen metabolism.</text>
</comment>
<organism evidence="10 11">
    <name type="scientific">Lacipirellula parvula</name>
    <dbReference type="NCBI Taxonomy" id="2650471"/>
    <lineage>
        <taxon>Bacteria</taxon>
        <taxon>Pseudomonadati</taxon>
        <taxon>Planctomycetota</taxon>
        <taxon>Planctomycetia</taxon>
        <taxon>Pirellulales</taxon>
        <taxon>Lacipirellulaceae</taxon>
        <taxon>Lacipirellula</taxon>
    </lineage>
</organism>
<keyword evidence="11" id="KW-1185">Reference proteome</keyword>
<dbReference type="InterPro" id="IPR045865">
    <property type="entry name" value="ACT-like_dom_sf"/>
</dbReference>
<evidence type="ECO:0000256" key="1">
    <source>
        <dbReference type="ARBA" id="ARBA00022679"/>
    </source>
</evidence>
<dbReference type="Gene3D" id="1.10.3090.10">
    <property type="entry name" value="cca-adding enzyme, domain 2"/>
    <property type="match status" value="1"/>
</dbReference>
<dbReference type="InterPro" id="IPR002912">
    <property type="entry name" value="ACT_dom"/>
</dbReference>
<keyword evidence="6 7" id="KW-0511">Multifunctional enzyme</keyword>
<dbReference type="InterPro" id="IPR043519">
    <property type="entry name" value="NT_sf"/>
</dbReference>
<evidence type="ECO:0000256" key="3">
    <source>
        <dbReference type="ARBA" id="ARBA00022737"/>
    </source>
</evidence>
<evidence type="ECO:0000256" key="2">
    <source>
        <dbReference type="ARBA" id="ARBA00022695"/>
    </source>
</evidence>
<reference evidence="11" key="1">
    <citation type="submission" date="2019-10" db="EMBL/GenBank/DDBJ databases">
        <title>Lacipirellula parvula gen. nov., sp. nov., representing a lineage of planctomycetes widespread in freshwater anoxic habitats, and description of the family Lacipirellulaceae.</title>
        <authorList>
            <person name="Dedysh S.N."/>
            <person name="Kulichevskaya I.S."/>
            <person name="Beletsky A.V."/>
            <person name="Rakitin A.L."/>
            <person name="Mardanov A.V."/>
            <person name="Ivanova A.A."/>
            <person name="Saltykova V.X."/>
            <person name="Rijpstra W.I.C."/>
            <person name="Sinninghe Damste J.S."/>
            <person name="Ravin N.V."/>
        </authorList>
    </citation>
    <scope>NUCLEOTIDE SEQUENCE [LARGE SCALE GENOMIC DNA]</scope>
    <source>
        <strain evidence="11">PX69</strain>
    </source>
</reference>
<dbReference type="SUPFAM" id="SSF109604">
    <property type="entry name" value="HD-domain/PDEase-like"/>
    <property type="match status" value="1"/>
</dbReference>
<dbReference type="SMART" id="SM00471">
    <property type="entry name" value="HDc"/>
    <property type="match status" value="1"/>
</dbReference>
<proteinExistence type="inferred from homology"/>
<dbReference type="KEGG" id="lpav:PLANPX_0363"/>
<evidence type="ECO:0000256" key="7">
    <source>
        <dbReference type="HAMAP-Rule" id="MF_00277"/>
    </source>
</evidence>
<gene>
    <name evidence="7" type="primary">glnD</name>
    <name evidence="10" type="ORF">PLANPX_0363</name>
</gene>
<evidence type="ECO:0000259" key="9">
    <source>
        <dbReference type="PROSITE" id="PS51831"/>
    </source>
</evidence>
<keyword evidence="2 7" id="KW-0548">Nucleotidyltransferase</keyword>
<dbReference type="InterPro" id="IPR013546">
    <property type="entry name" value="PII_UdlTrfase/GS_AdlTrfase"/>
</dbReference>
<comment type="catalytic activity">
    <reaction evidence="7">
        <text>[protein-PII]-uridylyl-L-tyrosine + H2O = [protein-PII]-L-tyrosine + UMP + H(+)</text>
        <dbReference type="Rhea" id="RHEA:48600"/>
        <dbReference type="Rhea" id="RHEA-COMP:12147"/>
        <dbReference type="Rhea" id="RHEA-COMP:12148"/>
        <dbReference type="ChEBI" id="CHEBI:15377"/>
        <dbReference type="ChEBI" id="CHEBI:15378"/>
        <dbReference type="ChEBI" id="CHEBI:46858"/>
        <dbReference type="ChEBI" id="CHEBI:57865"/>
        <dbReference type="ChEBI" id="CHEBI:90602"/>
    </reaction>
</comment>
<dbReference type="InterPro" id="IPR005105">
    <property type="entry name" value="GlnD_Uridyltrans_N"/>
</dbReference>
<dbReference type="EC" id="3.1.4.-" evidence="7"/>
<comment type="activity regulation">
    <text evidence="7">Uridylyltransferase (UTase) activity is inhibited by glutamine, while glutamine activates uridylyl-removing (UR) activity.</text>
</comment>
<comment type="similarity">
    <text evidence="7">Belongs to the GlnD family.</text>
</comment>
<accession>A0A5K7X7P7</accession>
<feature type="domain" description="HD" evidence="9">
    <location>
        <begin position="448"/>
        <end position="565"/>
    </location>
</feature>
<dbReference type="HAMAP" id="MF_00277">
    <property type="entry name" value="PII_uridylyl_transf"/>
    <property type="match status" value="1"/>
</dbReference>
<dbReference type="AlphaFoldDB" id="A0A5K7X7P7"/>
<dbReference type="PROSITE" id="PS51671">
    <property type="entry name" value="ACT"/>
    <property type="match status" value="1"/>
</dbReference>
<dbReference type="CDD" id="cd05401">
    <property type="entry name" value="NT_GlnE_GlnD_like"/>
    <property type="match status" value="1"/>
</dbReference>
<evidence type="ECO:0000256" key="5">
    <source>
        <dbReference type="ARBA" id="ARBA00022842"/>
    </source>
</evidence>
<keyword evidence="1 7" id="KW-0808">Transferase</keyword>
<dbReference type="PANTHER" id="PTHR47320">
    <property type="entry name" value="BIFUNCTIONAL URIDYLYLTRANSFERASE/URIDYLYL-REMOVING ENZYME"/>
    <property type="match status" value="1"/>
</dbReference>
<evidence type="ECO:0000313" key="11">
    <source>
        <dbReference type="Proteomes" id="UP000326837"/>
    </source>
</evidence>
<dbReference type="PROSITE" id="PS51831">
    <property type="entry name" value="HD"/>
    <property type="match status" value="1"/>
</dbReference>
<keyword evidence="5 7" id="KW-0460">Magnesium</keyword>
<dbReference type="GO" id="GO:0008081">
    <property type="term" value="F:phosphoric diester hydrolase activity"/>
    <property type="evidence" value="ECO:0007669"/>
    <property type="project" value="UniProtKB-UniRule"/>
</dbReference>
<keyword evidence="3" id="KW-0677">Repeat</keyword>
<dbReference type="Pfam" id="PF24931">
    <property type="entry name" value="ACT_ACR9_3rd"/>
    <property type="match status" value="1"/>
</dbReference>
<dbReference type="SUPFAM" id="SSF81301">
    <property type="entry name" value="Nucleotidyltransferase"/>
    <property type="match status" value="1"/>
</dbReference>
<dbReference type="InterPro" id="IPR010043">
    <property type="entry name" value="UTase/UR"/>
</dbReference>
<evidence type="ECO:0000256" key="6">
    <source>
        <dbReference type="ARBA" id="ARBA00023268"/>
    </source>
</evidence>
<feature type="domain" description="ACT" evidence="8">
    <location>
        <begin position="795"/>
        <end position="867"/>
    </location>
</feature>
<dbReference type="Gene3D" id="3.30.460.10">
    <property type="entry name" value="Beta Polymerase, domain 2"/>
    <property type="match status" value="1"/>
</dbReference>
<dbReference type="InterPro" id="IPR006674">
    <property type="entry name" value="HD_domain"/>
</dbReference>
<comment type="caution">
    <text evidence="7">Lacks conserved residue(s) required for the propagation of feature annotation.</text>
</comment>
<dbReference type="NCBIfam" id="TIGR01693">
    <property type="entry name" value="UTase_glnD"/>
    <property type="match status" value="1"/>
</dbReference>
<dbReference type="CDD" id="cd04899">
    <property type="entry name" value="ACT_ACR-UUR-like_2"/>
    <property type="match status" value="1"/>
</dbReference>
<comment type="catalytic activity">
    <reaction evidence="7">
        <text>[protein-PII]-L-tyrosine + UTP = [protein-PII]-uridylyl-L-tyrosine + diphosphate</text>
        <dbReference type="Rhea" id="RHEA:13673"/>
        <dbReference type="Rhea" id="RHEA-COMP:12147"/>
        <dbReference type="Rhea" id="RHEA-COMP:12148"/>
        <dbReference type="ChEBI" id="CHEBI:33019"/>
        <dbReference type="ChEBI" id="CHEBI:46398"/>
        <dbReference type="ChEBI" id="CHEBI:46858"/>
        <dbReference type="ChEBI" id="CHEBI:90602"/>
        <dbReference type="EC" id="2.7.7.59"/>
    </reaction>
</comment>
<dbReference type="Pfam" id="PF08335">
    <property type="entry name" value="GlnD_UR_UTase"/>
    <property type="match status" value="1"/>
</dbReference>
<evidence type="ECO:0000256" key="4">
    <source>
        <dbReference type="ARBA" id="ARBA00022801"/>
    </source>
</evidence>
<keyword evidence="4 7" id="KW-0378">Hydrolase</keyword>
<dbReference type="SUPFAM" id="SSF55021">
    <property type="entry name" value="ACT-like"/>
    <property type="match status" value="1"/>
</dbReference>
<sequence length="867" mass="96773">MADAIAAAREEIVAGRARIREMHDRGLDGQQVCNRLTTLVDGVVGKLFDAAAAAEGDAAKARTKLALVALGGYGRRQSAPFSDVDLMLLHGSADATELSALVRRFTNAIFDAGLQLGSSLRSAEEAIQLARTDGVICSSLIDNRLIAGSQPLHQHFRELFNRMVQKRSKAVCKSFCDARAEERNQYGESLYLLEPHVKRSRGGLRDIHLLRWIGFAELGESDPERLFMQGAMSKLDHHRLQSAQAFLLRLRNEMQFHANSAKDLLDRAEQLRIAALMGYRGGEGLLPVEQFMRDYFRHTNHVWQMARRREATTFSGVTMTTRMLEPVLGRKVEGDYRIGVREVSATRSGMAKLQGNLGEVLRLVDMSISEGKPLDHSTYSALLLAAPECGEEVGPAVAERFLYLLGTPSLAAPSLRLLHELGYLEKVIPAMKHARCLLQFNQYHKFTVDEHSLHAIEQVTSFAKREDSLGEAYRHVADRKRLHLALLLHDLGKGFEEEHSEVGRRIAEEVGPRLFLHPSATRDVSFLVHQHLNMTDLALRRDIGDRELIRRFAALVETPDRLRMLFVLSCADLAAVGPDVLTQWKVDVLGDLFHKTLATLEGQPSPHSRALDERRREMASVLSPAEQGDAWFQRQIEAFPAAFLATHSGRDIGEALRRFRKLPEQGADAWGHYNRDNATVEFIAGVDRGRGRGAFSSMAGALSSNGLQILAADMQVMADDLLLLRFVVTDPDSSGEPPPSRLATVSKDMIKSVDAKEPPRFRKIWGQDSAEASLRLTGLPNNVRIDNTASATATVVEVYTFDRVGLLYSLARRLHDLELTIWHSKIATNIDQVVDVFYVTNRGGGKIEDAERLEHIRREMLQVIEQR</sequence>
<dbReference type="EMBL" id="AP021861">
    <property type="protein sequence ID" value="BBO30751.1"/>
    <property type="molecule type" value="Genomic_DNA"/>
</dbReference>
<protein>
    <recommendedName>
        <fullName evidence="7">Bifunctional uridylyltransferase/uridylyl-removing enzyme</fullName>
        <shortName evidence="7">UTase/UR</shortName>
    </recommendedName>
    <alternativeName>
        <fullName evidence="7">Bifunctional [protein-PII] modification enzyme</fullName>
    </alternativeName>
    <alternativeName>
        <fullName evidence="7">Bifunctional nitrogen sensor protein</fullName>
    </alternativeName>
    <domain>
        <recommendedName>
            <fullName evidence="7">[Protein-PII] uridylyltransferase</fullName>
            <shortName evidence="7">PII uridylyltransferase</shortName>
            <shortName evidence="7">UTase</shortName>
            <ecNumber evidence="7">2.7.7.59</ecNumber>
        </recommendedName>
    </domain>
    <domain>
        <recommendedName>
            <fullName evidence="7">[Protein-PII]-UMP uridylyl-removing enzyme</fullName>
            <shortName evidence="7">UR</shortName>
            <ecNumber evidence="7">3.1.4.-</ecNumber>
        </recommendedName>
    </domain>
</protein>
<dbReference type="Gene3D" id="1.20.120.330">
    <property type="entry name" value="Nucleotidyltransferases domain 2"/>
    <property type="match status" value="1"/>
</dbReference>
<feature type="region of interest" description="Uridylyltransferase" evidence="7">
    <location>
        <begin position="1"/>
        <end position="331"/>
    </location>
</feature>
<name>A0A5K7X7P7_9BACT</name>
<dbReference type="EC" id="2.7.7.59" evidence="7"/>